<accession>A0A5C5ZBS1</accession>
<comment type="caution">
    <text evidence="1">The sequence shown here is derived from an EMBL/GenBank/DDBJ whole genome shotgun (WGS) entry which is preliminary data.</text>
</comment>
<evidence type="ECO:0000313" key="2">
    <source>
        <dbReference type="Proteomes" id="UP000315010"/>
    </source>
</evidence>
<keyword evidence="2" id="KW-1185">Reference proteome</keyword>
<protein>
    <submittedName>
        <fullName evidence="1">Uncharacterized protein</fullName>
    </submittedName>
</protein>
<proteinExistence type="predicted"/>
<sequence length="59" mass="6646">MEILPAVPAYSLSGFVNCLGQRALSRPTLQAEIERDRESFSKKYHAGQLHRHFPAHIAV</sequence>
<dbReference type="EMBL" id="SJPJ01000001">
    <property type="protein sequence ID" value="TWT84578.1"/>
    <property type="molecule type" value="Genomic_DNA"/>
</dbReference>
<gene>
    <name evidence="1" type="ORF">CA13_60580</name>
</gene>
<evidence type="ECO:0000313" key="1">
    <source>
        <dbReference type="EMBL" id="TWT84578.1"/>
    </source>
</evidence>
<name>A0A5C5ZBS1_9BACT</name>
<dbReference type="AlphaFoldDB" id="A0A5C5ZBS1"/>
<reference evidence="1 2" key="1">
    <citation type="submission" date="2019-02" db="EMBL/GenBank/DDBJ databases">
        <title>Deep-cultivation of Planctomycetes and their phenomic and genomic characterization uncovers novel biology.</title>
        <authorList>
            <person name="Wiegand S."/>
            <person name="Jogler M."/>
            <person name="Boedeker C."/>
            <person name="Pinto D."/>
            <person name="Vollmers J."/>
            <person name="Rivas-Marin E."/>
            <person name="Kohn T."/>
            <person name="Peeters S.H."/>
            <person name="Heuer A."/>
            <person name="Rast P."/>
            <person name="Oberbeckmann S."/>
            <person name="Bunk B."/>
            <person name="Jeske O."/>
            <person name="Meyerdierks A."/>
            <person name="Storesund J.E."/>
            <person name="Kallscheuer N."/>
            <person name="Luecker S."/>
            <person name="Lage O.M."/>
            <person name="Pohl T."/>
            <person name="Merkel B.J."/>
            <person name="Hornburger P."/>
            <person name="Mueller R.-W."/>
            <person name="Bruemmer F."/>
            <person name="Labrenz M."/>
            <person name="Spormann A.M."/>
            <person name="Op Den Camp H."/>
            <person name="Overmann J."/>
            <person name="Amann R."/>
            <person name="Jetten M.S.M."/>
            <person name="Mascher T."/>
            <person name="Medema M.H."/>
            <person name="Devos D.P."/>
            <person name="Kaster A.-K."/>
            <person name="Ovreas L."/>
            <person name="Rohde M."/>
            <person name="Galperin M.Y."/>
            <person name="Jogler C."/>
        </authorList>
    </citation>
    <scope>NUCLEOTIDE SEQUENCE [LARGE SCALE GENOMIC DNA]</scope>
    <source>
        <strain evidence="1 2">CA13</strain>
    </source>
</reference>
<organism evidence="1 2">
    <name type="scientific">Novipirellula herctigrandis</name>
    <dbReference type="NCBI Taxonomy" id="2527986"/>
    <lineage>
        <taxon>Bacteria</taxon>
        <taxon>Pseudomonadati</taxon>
        <taxon>Planctomycetota</taxon>
        <taxon>Planctomycetia</taxon>
        <taxon>Pirellulales</taxon>
        <taxon>Pirellulaceae</taxon>
        <taxon>Novipirellula</taxon>
    </lineage>
</organism>
<dbReference type="Proteomes" id="UP000315010">
    <property type="component" value="Unassembled WGS sequence"/>
</dbReference>